<feature type="compositionally biased region" description="Polar residues" evidence="6">
    <location>
        <begin position="755"/>
        <end position="765"/>
    </location>
</feature>
<dbReference type="PROSITE" id="PS51154">
    <property type="entry name" value="MACRO"/>
    <property type="match status" value="2"/>
</dbReference>
<organism evidence="8 9">
    <name type="scientific">Magallana gigas</name>
    <name type="common">Pacific oyster</name>
    <name type="synonym">Crassostrea gigas</name>
    <dbReference type="NCBI Taxonomy" id="29159"/>
    <lineage>
        <taxon>Eukaryota</taxon>
        <taxon>Metazoa</taxon>
        <taxon>Spiralia</taxon>
        <taxon>Lophotrochozoa</taxon>
        <taxon>Mollusca</taxon>
        <taxon>Bivalvia</taxon>
        <taxon>Autobranchia</taxon>
        <taxon>Pteriomorphia</taxon>
        <taxon>Ostreida</taxon>
        <taxon>Ostreoidea</taxon>
        <taxon>Ostreidae</taxon>
        <taxon>Magallana</taxon>
    </lineage>
</organism>
<dbReference type="SUPFAM" id="SSF56399">
    <property type="entry name" value="ADP-ribosylation"/>
    <property type="match status" value="1"/>
</dbReference>
<evidence type="ECO:0000256" key="6">
    <source>
        <dbReference type="SAM" id="MobiDB-lite"/>
    </source>
</evidence>
<name>A0A8W8MPL4_MAGGI</name>
<protein>
    <recommendedName>
        <fullName evidence="7">Macro domain-containing protein</fullName>
    </recommendedName>
</protein>
<sequence>MQPVCFQSWNTQKGVSTDYREMASGNLVIISSDEEDDDSQSSSVTTGSQSSTITAETQPYARKDNEKPIVYKHEKTKVQETINRIVIENEPEDAHYTDEKVINCRTKIKFLLLKSFSGGLKDSRLVIKSNEESKTITLRGPSKIVLENSALFLERLNSVCVTWQTISERKYAIFQRQGCIEEFNTRTKDTHMDRTFHLYLEEVESSRDQKLHCAAFSDEDAKKALQKALAFFRKAEIPFSDHHMELFSSKSWSNITHGLQGSLMVAIEIVHSQTVVEVEGLDKHVTVAANKVREVVNDHKPFLKQTIEGAKGRLFGKSDSLQMELKRLKEEALDNDGTLEVEQSGETLTIKFLEYGSLGNRIKDVIGQVKEMKLVASDVSKNAGEQEVIARCLNTEKGKRELRTLEEKHRVTIDVIPCKEIKVKVIEDVSTSSSKSDVQQEPDVEPLVVGRTELIVKIGSVVKERASILVNVLPKSSLWKKAKLPRSFSSASRQIKEEFEGKYDDEETVVVTGKSGHLPSTCQFVFNIVLNDLDRGRERNKEQELREAIRACLDYCESMRQPSIAFPPVGTGKILKFPDILVAKVMLEECIAWSKKTNTLKKILFVIYDKDEFQAFDRELNRHRETLSKGAGFRRMFTMFRSVPRLTKPTEPEPRSVKLEVAYASDLLIYGESNEVLKDSHRRISKELEELFLGKEIIELSRVGQLTDREKNEIYEATKKMSVTLKMNNDHCVIMGHKDDVQSLANKIRTMLLSSMSETSHGSQRSGRRWMGPRSRKGTEDYWKEILRNSTTPLYWREFRGGHEIQHFLQTEENHCRVNPVDKETFKAISDLVEQTWTLDVVGKGADARNLSHQRIRIKKIERVESIELFSHYSNERDGIIRKMLRSGLTSYPRLDTITTKGGLLTTLKMPKLLNTSLYLDVNEHYAFHGTKSSYVENIVRKGIDPRKATEKLLFGQGIYCAESSTKADQYADDKSKREKTDLKILLVRLLIGNPFVSGQSKNYKHPPCSTCKTTDCINAEHVNYDSIIVEVREGYLKTSRKREWKSFFKKTTLEIRLSWITHKMAEWRASGESSNGYSSRAEGQWMNNGHSGSSRQTRSSDGDGSQSLDLSKICRDEEDMQLLARLLKCGKGKKVVSELEERYDCKIHIKFRTTPKRRFGRRRSQTPRQDQSQTQVVPMSASPFPLRLLKRMSEPSAPAYKSTSSTIQNTEVTVKQGDITKETADVIVNVVGPDLDFQKSVISKFICKAGGSALVKALKGVKSRQKGVSVITTVGGNLKCKFVYTVVLQPWTDMMAQK</sequence>
<dbReference type="GO" id="GO:0003950">
    <property type="term" value="F:NAD+ poly-ADP-ribosyltransferase activity"/>
    <property type="evidence" value="ECO:0007669"/>
    <property type="project" value="InterPro"/>
</dbReference>
<keyword evidence="4" id="KW-0520">NAD</keyword>
<evidence type="ECO:0000313" key="8">
    <source>
        <dbReference type="EnsemblMetazoa" id="G35354.1:cds"/>
    </source>
</evidence>
<keyword evidence="9" id="KW-1185">Reference proteome</keyword>
<keyword evidence="5" id="KW-0539">Nucleus</keyword>
<evidence type="ECO:0000256" key="2">
    <source>
        <dbReference type="ARBA" id="ARBA00022676"/>
    </source>
</evidence>
<dbReference type="PANTHER" id="PTHR14453">
    <property type="entry name" value="PARP/ZINC FINGER CCCH TYPE DOMAIN CONTAINING PROTEIN"/>
    <property type="match status" value="1"/>
</dbReference>
<feature type="compositionally biased region" description="Low complexity" evidence="6">
    <location>
        <begin position="40"/>
        <end position="54"/>
    </location>
</feature>
<feature type="region of interest" description="Disordered" evidence="6">
    <location>
        <begin position="1072"/>
        <end position="1109"/>
    </location>
</feature>
<dbReference type="InterPro" id="IPR002589">
    <property type="entry name" value="Macro_dom"/>
</dbReference>
<dbReference type="EnsemblMetazoa" id="G35354.1">
    <property type="protein sequence ID" value="G35354.1:cds"/>
    <property type="gene ID" value="G35354"/>
</dbReference>
<evidence type="ECO:0000256" key="1">
    <source>
        <dbReference type="ARBA" id="ARBA00004123"/>
    </source>
</evidence>
<dbReference type="Pfam" id="PF00644">
    <property type="entry name" value="PARP"/>
    <property type="match status" value="1"/>
</dbReference>
<reference evidence="8" key="1">
    <citation type="submission" date="2022-08" db="UniProtKB">
        <authorList>
            <consortium name="EnsemblMetazoa"/>
        </authorList>
    </citation>
    <scope>IDENTIFICATION</scope>
    <source>
        <strain evidence="8">05x7-T-G4-1.051#20</strain>
    </source>
</reference>
<evidence type="ECO:0000256" key="5">
    <source>
        <dbReference type="ARBA" id="ARBA00023242"/>
    </source>
</evidence>
<feature type="region of interest" description="Disordered" evidence="6">
    <location>
        <begin position="33"/>
        <end position="67"/>
    </location>
</feature>
<feature type="compositionally biased region" description="Basic residues" evidence="6">
    <location>
        <begin position="1157"/>
        <end position="1166"/>
    </location>
</feature>
<feature type="domain" description="Macro" evidence="7">
    <location>
        <begin position="1200"/>
        <end position="1299"/>
    </location>
</feature>
<evidence type="ECO:0000259" key="7">
    <source>
        <dbReference type="PROSITE" id="PS51154"/>
    </source>
</evidence>
<dbReference type="Proteomes" id="UP000005408">
    <property type="component" value="Unassembled WGS sequence"/>
</dbReference>
<dbReference type="Gene3D" id="3.40.220.10">
    <property type="entry name" value="Leucine Aminopeptidase, subunit E, domain 1"/>
    <property type="match status" value="2"/>
</dbReference>
<dbReference type="InterPro" id="IPR052056">
    <property type="entry name" value="Mono-ARTD/PARP"/>
</dbReference>
<dbReference type="GO" id="GO:0005634">
    <property type="term" value="C:nucleus"/>
    <property type="evidence" value="ECO:0007669"/>
    <property type="project" value="UniProtKB-SubCell"/>
</dbReference>
<evidence type="ECO:0000256" key="3">
    <source>
        <dbReference type="ARBA" id="ARBA00022679"/>
    </source>
</evidence>
<dbReference type="Gene3D" id="3.90.228.10">
    <property type="match status" value="1"/>
</dbReference>
<dbReference type="PANTHER" id="PTHR14453:SF67">
    <property type="entry name" value="POLY [ADP-RIBOSE] POLYMERASE"/>
    <property type="match status" value="1"/>
</dbReference>
<feature type="compositionally biased region" description="Polar residues" evidence="6">
    <location>
        <begin position="1086"/>
        <end position="1098"/>
    </location>
</feature>
<feature type="compositionally biased region" description="Polar residues" evidence="6">
    <location>
        <begin position="1167"/>
        <end position="1178"/>
    </location>
</feature>
<dbReference type="GO" id="GO:0005737">
    <property type="term" value="C:cytoplasm"/>
    <property type="evidence" value="ECO:0007669"/>
    <property type="project" value="TreeGrafter"/>
</dbReference>
<evidence type="ECO:0000256" key="4">
    <source>
        <dbReference type="ARBA" id="ARBA00023027"/>
    </source>
</evidence>
<dbReference type="GO" id="GO:0003714">
    <property type="term" value="F:transcription corepressor activity"/>
    <property type="evidence" value="ECO:0007669"/>
    <property type="project" value="TreeGrafter"/>
</dbReference>
<accession>A0A8W8MPL4</accession>
<keyword evidence="3" id="KW-0808">Transferase</keyword>
<feature type="region of interest" description="Disordered" evidence="6">
    <location>
        <begin position="1157"/>
        <end position="1179"/>
    </location>
</feature>
<evidence type="ECO:0000313" key="9">
    <source>
        <dbReference type="Proteomes" id="UP000005408"/>
    </source>
</evidence>
<dbReference type="SUPFAM" id="SSF52949">
    <property type="entry name" value="Macro domain-like"/>
    <property type="match status" value="2"/>
</dbReference>
<comment type="subcellular location">
    <subcellularLocation>
        <location evidence="1">Nucleus</location>
    </subcellularLocation>
</comment>
<proteinExistence type="predicted"/>
<dbReference type="GO" id="GO:0010629">
    <property type="term" value="P:negative regulation of gene expression"/>
    <property type="evidence" value="ECO:0007669"/>
    <property type="project" value="TreeGrafter"/>
</dbReference>
<dbReference type="Pfam" id="PF01661">
    <property type="entry name" value="Macro"/>
    <property type="match status" value="1"/>
</dbReference>
<keyword evidence="2" id="KW-0328">Glycosyltransferase</keyword>
<feature type="region of interest" description="Disordered" evidence="6">
    <location>
        <begin position="755"/>
        <end position="774"/>
    </location>
</feature>
<feature type="domain" description="Macro" evidence="7">
    <location>
        <begin position="441"/>
        <end position="624"/>
    </location>
</feature>
<dbReference type="InterPro" id="IPR012317">
    <property type="entry name" value="Poly(ADP-ribose)pol_cat_dom"/>
</dbReference>
<dbReference type="InterPro" id="IPR043472">
    <property type="entry name" value="Macro_dom-like"/>
</dbReference>